<keyword evidence="4" id="KW-0547">Nucleotide-binding</keyword>
<evidence type="ECO:0000256" key="2">
    <source>
        <dbReference type="ARBA" id="ARBA00022448"/>
    </source>
</evidence>
<dbReference type="EMBL" id="RJKE01000001">
    <property type="protein sequence ID" value="ROO82955.1"/>
    <property type="molecule type" value="Genomic_DNA"/>
</dbReference>
<evidence type="ECO:0000259" key="7">
    <source>
        <dbReference type="PROSITE" id="PS50893"/>
    </source>
</evidence>
<dbReference type="PANTHER" id="PTHR42788">
    <property type="entry name" value="TAURINE IMPORT ATP-BINDING PROTEIN-RELATED"/>
    <property type="match status" value="1"/>
</dbReference>
<keyword evidence="6" id="KW-0472">Membrane</keyword>
<evidence type="ECO:0000313" key="9">
    <source>
        <dbReference type="Proteomes" id="UP000272400"/>
    </source>
</evidence>
<dbReference type="RefSeq" id="WP_123661913.1">
    <property type="nucleotide sequence ID" value="NZ_RJKE01000001.1"/>
</dbReference>
<dbReference type="InterPro" id="IPR003593">
    <property type="entry name" value="AAA+_ATPase"/>
</dbReference>
<dbReference type="InterPro" id="IPR027417">
    <property type="entry name" value="P-loop_NTPase"/>
</dbReference>
<feature type="domain" description="ABC transporter" evidence="7">
    <location>
        <begin position="2"/>
        <end position="249"/>
    </location>
</feature>
<proteinExistence type="predicted"/>
<evidence type="ECO:0000256" key="1">
    <source>
        <dbReference type="ARBA" id="ARBA00004202"/>
    </source>
</evidence>
<dbReference type="SMART" id="SM00382">
    <property type="entry name" value="AAA"/>
    <property type="match status" value="1"/>
</dbReference>
<dbReference type="InterPro" id="IPR050166">
    <property type="entry name" value="ABC_transporter_ATP-bind"/>
</dbReference>
<dbReference type="SUPFAM" id="SSF52540">
    <property type="entry name" value="P-loop containing nucleoside triphosphate hydrolases"/>
    <property type="match status" value="1"/>
</dbReference>
<dbReference type="GO" id="GO:0005524">
    <property type="term" value="F:ATP binding"/>
    <property type="evidence" value="ECO:0007669"/>
    <property type="project" value="UniProtKB-KW"/>
</dbReference>
<dbReference type="GO" id="GO:0016887">
    <property type="term" value="F:ATP hydrolysis activity"/>
    <property type="evidence" value="ECO:0007669"/>
    <property type="project" value="InterPro"/>
</dbReference>
<keyword evidence="2" id="KW-0813">Transport</keyword>
<dbReference type="PROSITE" id="PS50893">
    <property type="entry name" value="ABC_TRANSPORTER_2"/>
    <property type="match status" value="1"/>
</dbReference>
<comment type="subcellular location">
    <subcellularLocation>
        <location evidence="1">Cell membrane</location>
        <topology evidence="1">Peripheral membrane protein</topology>
    </subcellularLocation>
</comment>
<dbReference type="Gene3D" id="3.40.50.300">
    <property type="entry name" value="P-loop containing nucleotide triphosphate hydrolases"/>
    <property type="match status" value="1"/>
</dbReference>
<evidence type="ECO:0000256" key="6">
    <source>
        <dbReference type="ARBA" id="ARBA00023136"/>
    </source>
</evidence>
<evidence type="ECO:0000256" key="5">
    <source>
        <dbReference type="ARBA" id="ARBA00022840"/>
    </source>
</evidence>
<dbReference type="GO" id="GO:0005886">
    <property type="term" value="C:plasma membrane"/>
    <property type="evidence" value="ECO:0007669"/>
    <property type="project" value="UniProtKB-SubCell"/>
</dbReference>
<evidence type="ECO:0000256" key="3">
    <source>
        <dbReference type="ARBA" id="ARBA00022475"/>
    </source>
</evidence>
<dbReference type="AlphaFoldDB" id="A0A3N1CP34"/>
<dbReference type="OrthoDB" id="9776369at2"/>
<keyword evidence="3" id="KW-1003">Cell membrane</keyword>
<dbReference type="InterPro" id="IPR003439">
    <property type="entry name" value="ABC_transporter-like_ATP-bd"/>
</dbReference>
<dbReference type="PANTHER" id="PTHR42788:SF7">
    <property type="entry name" value="NITRATE ABC TRANSPORTER ATP-BINDING PROTEIN"/>
    <property type="match status" value="1"/>
</dbReference>
<comment type="caution">
    <text evidence="8">The sequence shown here is derived from an EMBL/GenBank/DDBJ whole genome shotgun (WGS) entry which is preliminary data.</text>
</comment>
<evidence type="ECO:0000313" key="8">
    <source>
        <dbReference type="EMBL" id="ROO82955.1"/>
    </source>
</evidence>
<protein>
    <submittedName>
        <fullName evidence="8">Putative ABC transport system ATP-binding protein</fullName>
    </submittedName>
</protein>
<gene>
    <name evidence="8" type="ORF">EDD29_0443</name>
</gene>
<organism evidence="8 9">
    <name type="scientific">Actinocorallia herbida</name>
    <dbReference type="NCBI Taxonomy" id="58109"/>
    <lineage>
        <taxon>Bacteria</taxon>
        <taxon>Bacillati</taxon>
        <taxon>Actinomycetota</taxon>
        <taxon>Actinomycetes</taxon>
        <taxon>Streptosporangiales</taxon>
        <taxon>Thermomonosporaceae</taxon>
        <taxon>Actinocorallia</taxon>
    </lineage>
</organism>
<accession>A0A3N1CP34</accession>
<keyword evidence="5 8" id="KW-0067">ATP-binding</keyword>
<dbReference type="Pfam" id="PF00005">
    <property type="entry name" value="ABC_tran"/>
    <property type="match status" value="1"/>
</dbReference>
<sequence length="251" mass="26456">MLELRDVRLVHNPGTPGEVTALDGLSLSVPKGQFVAIVGSNGAGKSSLIQIVSGTLRPTSGTVVIGGRDVTRQGDHRRARHVARVFDNPHLGSVPELSIEDNMALALRRGGRRGLRPAVTKAHRALMRDRLAMLGLGLETRLSAPVRLLSAGQRQSLTMIMAALTAPEVLLLDEHLAALDPGTQSRVLELTLDLAADLGCTTLMITHNMDHATTVGDRLLVLSGGRLASDLTAESRGALTSDALTTLLAAA</sequence>
<name>A0A3N1CP34_9ACTN</name>
<keyword evidence="9" id="KW-1185">Reference proteome</keyword>
<dbReference type="Proteomes" id="UP000272400">
    <property type="component" value="Unassembled WGS sequence"/>
</dbReference>
<reference evidence="8 9" key="1">
    <citation type="submission" date="2018-11" db="EMBL/GenBank/DDBJ databases">
        <title>Sequencing the genomes of 1000 actinobacteria strains.</title>
        <authorList>
            <person name="Klenk H.-P."/>
        </authorList>
    </citation>
    <scope>NUCLEOTIDE SEQUENCE [LARGE SCALE GENOMIC DNA]</scope>
    <source>
        <strain evidence="8 9">DSM 44254</strain>
    </source>
</reference>
<evidence type="ECO:0000256" key="4">
    <source>
        <dbReference type="ARBA" id="ARBA00022741"/>
    </source>
</evidence>